<dbReference type="GO" id="GO:0005886">
    <property type="term" value="C:plasma membrane"/>
    <property type="evidence" value="ECO:0007669"/>
    <property type="project" value="UniProtKB-SubCell"/>
</dbReference>
<evidence type="ECO:0000259" key="7">
    <source>
        <dbReference type="Pfam" id="PF01478"/>
    </source>
</evidence>
<gene>
    <name evidence="8" type="ORF">HA299_06930</name>
</gene>
<accession>A0A832W0E5</accession>
<evidence type="ECO:0000256" key="2">
    <source>
        <dbReference type="ARBA" id="ARBA00022475"/>
    </source>
</evidence>
<protein>
    <submittedName>
        <fullName evidence="8">Prepilin peptidase</fullName>
    </submittedName>
</protein>
<evidence type="ECO:0000313" key="9">
    <source>
        <dbReference type="Proteomes" id="UP000600363"/>
    </source>
</evidence>
<keyword evidence="4 6" id="KW-1133">Transmembrane helix</keyword>
<organism evidence="8 9">
    <name type="scientific">Methermicoccus shengliensis</name>
    <dbReference type="NCBI Taxonomy" id="660064"/>
    <lineage>
        <taxon>Archaea</taxon>
        <taxon>Methanobacteriati</taxon>
        <taxon>Methanobacteriota</taxon>
        <taxon>Stenosarchaea group</taxon>
        <taxon>Methanomicrobia</taxon>
        <taxon>Methanosarcinales</taxon>
        <taxon>Methermicoccaceae</taxon>
        <taxon>Methermicoccus</taxon>
    </lineage>
</organism>
<evidence type="ECO:0000313" key="8">
    <source>
        <dbReference type="EMBL" id="HIH70324.1"/>
    </source>
</evidence>
<evidence type="ECO:0000256" key="6">
    <source>
        <dbReference type="SAM" id="Phobius"/>
    </source>
</evidence>
<feature type="transmembrane region" description="Helical" evidence="6">
    <location>
        <begin position="25"/>
        <end position="43"/>
    </location>
</feature>
<dbReference type="InterPro" id="IPR052218">
    <property type="entry name" value="Preflagellin_Peptidase"/>
</dbReference>
<evidence type="ECO:0000256" key="5">
    <source>
        <dbReference type="ARBA" id="ARBA00023136"/>
    </source>
</evidence>
<feature type="transmembrane region" description="Helical" evidence="6">
    <location>
        <begin position="114"/>
        <end position="136"/>
    </location>
</feature>
<feature type="transmembrane region" description="Helical" evidence="6">
    <location>
        <begin position="89"/>
        <end position="107"/>
    </location>
</feature>
<comment type="caution">
    <text evidence="8">The sequence shown here is derived from an EMBL/GenBank/DDBJ whole genome shotgun (WGS) entry which is preliminary data.</text>
</comment>
<feature type="domain" description="Prepilin type IV endopeptidase peptidase" evidence="7">
    <location>
        <begin position="7"/>
        <end position="105"/>
    </location>
</feature>
<reference evidence="8" key="1">
    <citation type="journal article" date="2020" name="bioRxiv">
        <title>A rank-normalized archaeal taxonomy based on genome phylogeny resolves widespread incomplete and uneven classifications.</title>
        <authorList>
            <person name="Rinke C."/>
            <person name="Chuvochina M."/>
            <person name="Mussig A.J."/>
            <person name="Chaumeil P.-A."/>
            <person name="Waite D.W."/>
            <person name="Whitman W.B."/>
            <person name="Parks D.H."/>
            <person name="Hugenholtz P."/>
        </authorList>
    </citation>
    <scope>NUCLEOTIDE SEQUENCE</scope>
    <source>
        <strain evidence="8">UBA12518</strain>
    </source>
</reference>
<evidence type="ECO:0000256" key="3">
    <source>
        <dbReference type="ARBA" id="ARBA00022692"/>
    </source>
</evidence>
<name>A0A832W0E5_9EURY</name>
<dbReference type="GO" id="GO:0004190">
    <property type="term" value="F:aspartic-type endopeptidase activity"/>
    <property type="evidence" value="ECO:0007669"/>
    <property type="project" value="InterPro"/>
</dbReference>
<proteinExistence type="predicted"/>
<dbReference type="Proteomes" id="UP000600363">
    <property type="component" value="Unassembled WGS sequence"/>
</dbReference>
<sequence length="138" mass="14571">MEPVLILTLAVFSYAAYTDLKTRTVSNRVWAVYMGLGVPLLALSGVDVGLLLMSLLIIAPAVFASYHFGGMGGADVKGMLALSVMLHHRLLAVWVVIAGSLVALVMSRKYGDNIPFMVALLVGIVLGAVLDALGVLPF</sequence>
<dbReference type="RefSeq" id="WP_084174023.1">
    <property type="nucleotide sequence ID" value="NZ_DUIH01000021.1"/>
</dbReference>
<comment type="subcellular location">
    <subcellularLocation>
        <location evidence="1">Cell membrane</location>
        <topology evidence="1">Multi-pass membrane protein</topology>
    </subcellularLocation>
</comment>
<evidence type="ECO:0000256" key="4">
    <source>
        <dbReference type="ARBA" id="ARBA00022989"/>
    </source>
</evidence>
<keyword evidence="2" id="KW-1003">Cell membrane</keyword>
<dbReference type="PANTHER" id="PTHR36506:SF1">
    <property type="entry name" value="PREFLAGELLIN PEPTIDASE"/>
    <property type="match status" value="1"/>
</dbReference>
<dbReference type="Pfam" id="PF01478">
    <property type="entry name" value="Peptidase_A24"/>
    <property type="match status" value="1"/>
</dbReference>
<dbReference type="InterPro" id="IPR000045">
    <property type="entry name" value="Prepilin_IV_endopep_pep"/>
</dbReference>
<feature type="transmembrane region" description="Helical" evidence="6">
    <location>
        <begin position="50"/>
        <end position="69"/>
    </location>
</feature>
<dbReference type="PANTHER" id="PTHR36506">
    <property type="entry name" value="PREFLAGELLIN PEPTIDASE"/>
    <property type="match status" value="1"/>
</dbReference>
<dbReference type="EMBL" id="DUIH01000021">
    <property type="protein sequence ID" value="HIH70324.1"/>
    <property type="molecule type" value="Genomic_DNA"/>
</dbReference>
<dbReference type="AlphaFoldDB" id="A0A832W0E5"/>
<dbReference type="Gene3D" id="1.20.120.1220">
    <property type="match status" value="1"/>
</dbReference>
<evidence type="ECO:0000256" key="1">
    <source>
        <dbReference type="ARBA" id="ARBA00004651"/>
    </source>
</evidence>
<keyword evidence="5 6" id="KW-0472">Membrane</keyword>
<keyword evidence="3 6" id="KW-0812">Transmembrane</keyword>